<dbReference type="EMBL" id="ML122250">
    <property type="protein sequence ID" value="RPD67424.1"/>
    <property type="molecule type" value="Genomic_DNA"/>
</dbReference>
<feature type="compositionally biased region" description="Low complexity" evidence="1">
    <location>
        <begin position="295"/>
        <end position="326"/>
    </location>
</feature>
<proteinExistence type="predicted"/>
<feature type="region of interest" description="Disordered" evidence="1">
    <location>
        <begin position="278"/>
        <end position="386"/>
    </location>
</feature>
<name>A0A5C2SVH1_9APHY</name>
<sequence length="428" mass="46281">MPAGRDDRVRDLVQAYAPPVAVLNHALRRCLNVGDTRAPHKFVYSYGASTRETIGLAVEIKCTLNLQFLPKDGQMSPEQRAKCLNAVAALFPPPYGDEGFVNWCCETAVALNTHAEDARLSPYVSTPRRVRALGGRWQGAPDALDHLDLSRGLVKAPRRPSIASASEDVEVVLYIYHTNKVGPVPVTARGIRCGLLVTFTLRQPIVLSTLGIPDDDRKLLAAYELYEPHQRKFTRSVPPSQAITILPGQRLIYKDKHITHTPWLEKYAEFALPTAAVTSPNPTVPNSGTEAAPRAQGTGQDQSSSSTSSAGSGYAAAAPQVRPRAVSDANIADASAPGPGARPTAPQAALQDGPKRKRKSTAGGNDLGVIELTDSEDEKPKPKKRKLDFSGYHALAASARATQRFYRRRRLAGVYGVGTSSDPLHFQK</sequence>
<gene>
    <name evidence="2" type="ORF">L227DRAFT_605811</name>
</gene>
<evidence type="ECO:0000313" key="3">
    <source>
        <dbReference type="Proteomes" id="UP000313359"/>
    </source>
</evidence>
<feature type="compositionally biased region" description="Polar residues" evidence="1">
    <location>
        <begin position="278"/>
        <end position="289"/>
    </location>
</feature>
<dbReference type="AlphaFoldDB" id="A0A5C2SVH1"/>
<accession>A0A5C2SVH1</accession>
<evidence type="ECO:0000313" key="2">
    <source>
        <dbReference type="EMBL" id="RPD67424.1"/>
    </source>
</evidence>
<organism evidence="2 3">
    <name type="scientific">Lentinus tigrinus ALCF2SS1-6</name>
    <dbReference type="NCBI Taxonomy" id="1328759"/>
    <lineage>
        <taxon>Eukaryota</taxon>
        <taxon>Fungi</taxon>
        <taxon>Dikarya</taxon>
        <taxon>Basidiomycota</taxon>
        <taxon>Agaricomycotina</taxon>
        <taxon>Agaricomycetes</taxon>
        <taxon>Polyporales</taxon>
        <taxon>Polyporaceae</taxon>
        <taxon>Lentinus</taxon>
    </lineage>
</organism>
<dbReference type="Proteomes" id="UP000313359">
    <property type="component" value="Unassembled WGS sequence"/>
</dbReference>
<keyword evidence="3" id="KW-1185">Reference proteome</keyword>
<protein>
    <submittedName>
        <fullName evidence="2">Uncharacterized protein</fullName>
    </submittedName>
</protein>
<dbReference type="OrthoDB" id="2757877at2759"/>
<evidence type="ECO:0000256" key="1">
    <source>
        <dbReference type="SAM" id="MobiDB-lite"/>
    </source>
</evidence>
<reference evidence="2" key="1">
    <citation type="journal article" date="2018" name="Genome Biol. Evol.">
        <title>Genomics and development of Lentinus tigrinus, a white-rot wood-decaying mushroom with dimorphic fruiting bodies.</title>
        <authorList>
            <person name="Wu B."/>
            <person name="Xu Z."/>
            <person name="Knudson A."/>
            <person name="Carlson A."/>
            <person name="Chen N."/>
            <person name="Kovaka S."/>
            <person name="LaButti K."/>
            <person name="Lipzen A."/>
            <person name="Pennachio C."/>
            <person name="Riley R."/>
            <person name="Schakwitz W."/>
            <person name="Umezawa K."/>
            <person name="Ohm R.A."/>
            <person name="Grigoriev I.V."/>
            <person name="Nagy L.G."/>
            <person name="Gibbons J."/>
            <person name="Hibbett D."/>
        </authorList>
    </citation>
    <scope>NUCLEOTIDE SEQUENCE [LARGE SCALE GENOMIC DNA]</scope>
    <source>
        <strain evidence="2">ALCF2SS1-6</strain>
    </source>
</reference>